<comment type="caution">
    <text evidence="1">The sequence shown here is derived from an EMBL/GenBank/DDBJ whole genome shotgun (WGS) entry which is preliminary data.</text>
</comment>
<dbReference type="EMBL" id="QGDI01000017">
    <property type="protein sequence ID" value="PWJ09956.1"/>
    <property type="molecule type" value="Genomic_DNA"/>
</dbReference>
<dbReference type="STRING" id="1265.SAMN02910280_0732"/>
<accession>A0A315XT67</accession>
<reference evidence="1 2" key="1">
    <citation type="submission" date="2018-05" db="EMBL/GenBank/DDBJ databases">
        <title>The Hungate 1000. A catalogue of reference genomes from the rumen microbiome.</title>
        <authorList>
            <person name="Kelly W."/>
        </authorList>
    </citation>
    <scope>NUCLEOTIDE SEQUENCE [LARGE SCALE GENOMIC DNA]</scope>
    <source>
        <strain evidence="1 2">SAb67</strain>
    </source>
</reference>
<dbReference type="InterPro" id="IPR024227">
    <property type="entry name" value="DUF3795"/>
</dbReference>
<dbReference type="OrthoDB" id="359038at2"/>
<evidence type="ECO:0000313" key="2">
    <source>
        <dbReference type="Proteomes" id="UP000245720"/>
    </source>
</evidence>
<proteinExistence type="predicted"/>
<evidence type="ECO:0000313" key="1">
    <source>
        <dbReference type="EMBL" id="PWJ09956.1"/>
    </source>
</evidence>
<organism evidence="1 2">
    <name type="scientific">Ruminococcus flavefaciens</name>
    <dbReference type="NCBI Taxonomy" id="1265"/>
    <lineage>
        <taxon>Bacteria</taxon>
        <taxon>Bacillati</taxon>
        <taxon>Bacillota</taxon>
        <taxon>Clostridia</taxon>
        <taxon>Eubacteriales</taxon>
        <taxon>Oscillospiraceae</taxon>
        <taxon>Ruminococcus</taxon>
    </lineage>
</organism>
<sequence length="136" mass="15674">MKRELGIARCGLACCLCSENVECRGCRQDGFLDLSWCKDAEWCENRKCVLEKEIAGCYECSPADCRKGLFKEKIKARAFAEYARRYGVEALLDCLERNEQAGIVYHRTGIMGDYDDFDDLEQLMDFIRTGKRRTSK</sequence>
<name>A0A315XT67_RUMFL</name>
<protein>
    <submittedName>
        <fullName evidence="1">Uncharacterized protein DUF3795</fullName>
    </submittedName>
</protein>
<dbReference type="Proteomes" id="UP000245720">
    <property type="component" value="Unassembled WGS sequence"/>
</dbReference>
<dbReference type="Pfam" id="PF12675">
    <property type="entry name" value="DUF3795"/>
    <property type="match status" value="1"/>
</dbReference>
<dbReference type="AlphaFoldDB" id="A0A315XT67"/>
<gene>
    <name evidence="1" type="ORF">IE37_03250</name>
</gene>
<dbReference type="RefSeq" id="WP_109727913.1">
    <property type="nucleotide sequence ID" value="NZ_QGDI01000017.1"/>
</dbReference>